<dbReference type="Gene3D" id="1.20.1250.20">
    <property type="entry name" value="MFS general substrate transporter like domains"/>
    <property type="match status" value="1"/>
</dbReference>
<keyword evidence="4 7" id="KW-1133">Transmembrane helix</keyword>
<keyword evidence="5 7" id="KW-0472">Membrane</keyword>
<feature type="transmembrane region" description="Helical" evidence="7">
    <location>
        <begin position="368"/>
        <end position="391"/>
    </location>
</feature>
<dbReference type="PANTHER" id="PTHR23513:SF17">
    <property type="entry name" value="MEMBRANE PROTEIN"/>
    <property type="match status" value="1"/>
</dbReference>
<protein>
    <submittedName>
        <fullName evidence="8">Uncharacterized MFS-type transporter</fullName>
    </submittedName>
</protein>
<feature type="transmembrane region" description="Helical" evidence="7">
    <location>
        <begin position="56"/>
        <end position="78"/>
    </location>
</feature>
<organism evidence="8">
    <name type="scientific">uncultured Frankineae bacterium</name>
    <dbReference type="NCBI Taxonomy" id="437475"/>
    <lineage>
        <taxon>Bacteria</taxon>
        <taxon>Bacillati</taxon>
        <taxon>Actinomycetota</taxon>
        <taxon>Actinomycetes</taxon>
        <taxon>Frankiales</taxon>
        <taxon>environmental samples</taxon>
    </lineage>
</organism>
<dbReference type="InterPro" id="IPR011701">
    <property type="entry name" value="MFS"/>
</dbReference>
<feature type="region of interest" description="Disordered" evidence="6">
    <location>
        <begin position="423"/>
        <end position="442"/>
    </location>
</feature>
<gene>
    <name evidence="8" type="ORF">AVDCRST_MAG07-1451</name>
</gene>
<proteinExistence type="predicted"/>
<feature type="transmembrane region" description="Helical" evidence="7">
    <location>
        <begin position="152"/>
        <end position="174"/>
    </location>
</feature>
<evidence type="ECO:0000313" key="8">
    <source>
        <dbReference type="EMBL" id="CAA9325515.1"/>
    </source>
</evidence>
<accession>A0A6J4L8K5</accession>
<feature type="transmembrane region" description="Helical" evidence="7">
    <location>
        <begin position="246"/>
        <end position="267"/>
    </location>
</feature>
<keyword evidence="3 7" id="KW-0812">Transmembrane</keyword>
<dbReference type="EMBL" id="CADCUB010000075">
    <property type="protein sequence ID" value="CAA9325515.1"/>
    <property type="molecule type" value="Genomic_DNA"/>
</dbReference>
<dbReference type="GO" id="GO:0005886">
    <property type="term" value="C:plasma membrane"/>
    <property type="evidence" value="ECO:0007669"/>
    <property type="project" value="UniProtKB-SubCell"/>
</dbReference>
<dbReference type="PANTHER" id="PTHR23513">
    <property type="entry name" value="INTEGRAL MEMBRANE EFFLUX PROTEIN-RELATED"/>
    <property type="match status" value="1"/>
</dbReference>
<feature type="transmembrane region" description="Helical" evidence="7">
    <location>
        <begin position="310"/>
        <end position="328"/>
    </location>
</feature>
<reference evidence="8" key="1">
    <citation type="submission" date="2020-02" db="EMBL/GenBank/DDBJ databases">
        <authorList>
            <person name="Meier V. D."/>
        </authorList>
    </citation>
    <scope>NUCLEOTIDE SEQUENCE</scope>
    <source>
        <strain evidence="8">AVDCRST_MAG07</strain>
    </source>
</reference>
<evidence type="ECO:0000256" key="3">
    <source>
        <dbReference type="ARBA" id="ARBA00022692"/>
    </source>
</evidence>
<dbReference type="SUPFAM" id="SSF103473">
    <property type="entry name" value="MFS general substrate transporter"/>
    <property type="match status" value="1"/>
</dbReference>
<feature type="transmembrane region" description="Helical" evidence="7">
    <location>
        <begin position="279"/>
        <end position="298"/>
    </location>
</feature>
<evidence type="ECO:0000256" key="6">
    <source>
        <dbReference type="SAM" id="MobiDB-lite"/>
    </source>
</evidence>
<sequence>MSTGTRALREVVGGPDFRRLMGVRTAGQFADGLFQAALFSAVFFNPERATSAGQAAAGFATLLLPYSVVGPFAGVALDRWRRQRVLLLGNLARAGTVVVFATLLAVLGPTHPTVVALALLVVSVNRFLLSGLSAALPHVVDPRLLVTANSTSTTLGGAAAALGGAAAVALRLVFGQDDLGASRTALVAAACYVLAGVLASRIDAGLLGPDDPPLQERLRSALGAVVRGVREGAAHVRERGPAARGLAAISAHRFFYGLSFLATLLLYTEQGAIGQGFSGLTEVVVVSVAGGLLAALVTPAATRRLGSQRWIVLVFAAAAVVEVAFGLPATHPTLLVAAFVLGFAAQASKICVDTLLQESVEDDYRGRVFSFYDTLFNVTFVSAAAAGAVLLPPDGKSAAVTVFVAVGYAVTAGTYAALSTRRAAEDPPEPVVQPGAAPQRAG</sequence>
<dbReference type="GO" id="GO:0022857">
    <property type="term" value="F:transmembrane transporter activity"/>
    <property type="evidence" value="ECO:0007669"/>
    <property type="project" value="InterPro"/>
</dbReference>
<feature type="transmembrane region" description="Helical" evidence="7">
    <location>
        <begin position="334"/>
        <end position="356"/>
    </location>
</feature>
<feature type="transmembrane region" description="Helical" evidence="7">
    <location>
        <begin position="397"/>
        <end position="418"/>
    </location>
</feature>
<evidence type="ECO:0000256" key="7">
    <source>
        <dbReference type="SAM" id="Phobius"/>
    </source>
</evidence>
<feature type="transmembrane region" description="Helical" evidence="7">
    <location>
        <begin position="85"/>
        <end position="108"/>
    </location>
</feature>
<keyword evidence="2" id="KW-1003">Cell membrane</keyword>
<feature type="transmembrane region" description="Helical" evidence="7">
    <location>
        <begin position="21"/>
        <end position="44"/>
    </location>
</feature>
<evidence type="ECO:0000256" key="1">
    <source>
        <dbReference type="ARBA" id="ARBA00004651"/>
    </source>
</evidence>
<name>A0A6J4L8K5_9ACTN</name>
<evidence type="ECO:0000256" key="4">
    <source>
        <dbReference type="ARBA" id="ARBA00022989"/>
    </source>
</evidence>
<dbReference type="CDD" id="cd06173">
    <property type="entry name" value="MFS_MefA_like"/>
    <property type="match status" value="1"/>
</dbReference>
<dbReference type="Pfam" id="PF07690">
    <property type="entry name" value="MFS_1"/>
    <property type="match status" value="1"/>
</dbReference>
<evidence type="ECO:0000256" key="2">
    <source>
        <dbReference type="ARBA" id="ARBA00022475"/>
    </source>
</evidence>
<evidence type="ECO:0000256" key="5">
    <source>
        <dbReference type="ARBA" id="ARBA00023136"/>
    </source>
</evidence>
<dbReference type="InterPro" id="IPR036259">
    <property type="entry name" value="MFS_trans_sf"/>
</dbReference>
<dbReference type="AlphaFoldDB" id="A0A6J4L8K5"/>
<comment type="subcellular location">
    <subcellularLocation>
        <location evidence="1">Cell membrane</location>
        <topology evidence="1">Multi-pass membrane protein</topology>
    </subcellularLocation>
</comment>